<evidence type="ECO:0000256" key="4">
    <source>
        <dbReference type="ARBA" id="ARBA00022553"/>
    </source>
</evidence>
<dbReference type="SUPFAM" id="SSF52172">
    <property type="entry name" value="CheY-like"/>
    <property type="match status" value="1"/>
</dbReference>
<dbReference type="Pfam" id="PF00072">
    <property type="entry name" value="Response_reg"/>
    <property type="match status" value="1"/>
</dbReference>
<name>A0A2S6HM09_9FIRM</name>
<accession>A0A2S6HM09</accession>
<keyword evidence="5" id="KW-0902">Two-component regulatory system</keyword>
<dbReference type="PROSITE" id="PS00041">
    <property type="entry name" value="HTH_ARAC_FAMILY_1"/>
    <property type="match status" value="1"/>
</dbReference>
<keyword evidence="4 10" id="KW-0597">Phosphoprotein</keyword>
<dbReference type="CDD" id="cd17536">
    <property type="entry name" value="REC_YesN-like"/>
    <property type="match status" value="1"/>
</dbReference>
<evidence type="ECO:0000256" key="1">
    <source>
        <dbReference type="ARBA" id="ARBA00004496"/>
    </source>
</evidence>
<keyword evidence="7" id="KW-0238">DNA-binding</keyword>
<dbReference type="SMART" id="SM00448">
    <property type="entry name" value="REC"/>
    <property type="match status" value="1"/>
</dbReference>
<dbReference type="PANTHER" id="PTHR42713:SF3">
    <property type="entry name" value="TRANSCRIPTIONAL REGULATORY PROTEIN HPTR"/>
    <property type="match status" value="1"/>
</dbReference>
<dbReference type="Proteomes" id="UP000237749">
    <property type="component" value="Unassembled WGS sequence"/>
</dbReference>
<dbReference type="SUPFAM" id="SSF46689">
    <property type="entry name" value="Homeodomain-like"/>
    <property type="match status" value="2"/>
</dbReference>
<keyword evidence="3" id="KW-0963">Cytoplasm</keyword>
<keyword evidence="11" id="KW-0175">Coiled coil</keyword>
<keyword evidence="6" id="KW-0805">Transcription regulation</keyword>
<organism evidence="14 15">
    <name type="scientific">Lacrimispora xylanisolvens</name>
    <dbReference type="NCBI Taxonomy" id="384636"/>
    <lineage>
        <taxon>Bacteria</taxon>
        <taxon>Bacillati</taxon>
        <taxon>Bacillota</taxon>
        <taxon>Clostridia</taxon>
        <taxon>Lachnospirales</taxon>
        <taxon>Lachnospiraceae</taxon>
        <taxon>Lacrimispora</taxon>
    </lineage>
</organism>
<dbReference type="Gene3D" id="3.40.50.2300">
    <property type="match status" value="1"/>
</dbReference>
<dbReference type="InterPro" id="IPR011006">
    <property type="entry name" value="CheY-like_superfamily"/>
</dbReference>
<dbReference type="PANTHER" id="PTHR42713">
    <property type="entry name" value="HISTIDINE KINASE-RELATED"/>
    <property type="match status" value="1"/>
</dbReference>
<reference evidence="14 15" key="1">
    <citation type="submission" date="2018-02" db="EMBL/GenBank/DDBJ databases">
        <title>Genomic Encyclopedia of Archaeal and Bacterial Type Strains, Phase II (KMG-II): from individual species to whole genera.</title>
        <authorList>
            <person name="Goeker M."/>
        </authorList>
    </citation>
    <scope>NUCLEOTIDE SEQUENCE [LARGE SCALE GENOMIC DNA]</scope>
    <source>
        <strain evidence="14 15">DSM 3808</strain>
    </source>
</reference>
<comment type="caution">
    <text evidence="14">The sequence shown here is derived from an EMBL/GenBank/DDBJ whole genome shotgun (WGS) entry which is preliminary data.</text>
</comment>
<evidence type="ECO:0000256" key="10">
    <source>
        <dbReference type="PROSITE-ProRule" id="PRU00169"/>
    </source>
</evidence>
<comment type="subcellular location">
    <subcellularLocation>
        <location evidence="1">Cytoplasm</location>
    </subcellularLocation>
</comment>
<dbReference type="InterPro" id="IPR001789">
    <property type="entry name" value="Sig_transdc_resp-reg_receiver"/>
</dbReference>
<dbReference type="GO" id="GO:0003700">
    <property type="term" value="F:DNA-binding transcription factor activity"/>
    <property type="evidence" value="ECO:0007669"/>
    <property type="project" value="InterPro"/>
</dbReference>
<evidence type="ECO:0000256" key="3">
    <source>
        <dbReference type="ARBA" id="ARBA00022490"/>
    </source>
</evidence>
<evidence type="ECO:0000259" key="12">
    <source>
        <dbReference type="PROSITE" id="PS01124"/>
    </source>
</evidence>
<dbReference type="EMBL" id="PTJA01000014">
    <property type="protein sequence ID" value="PPK78535.1"/>
    <property type="molecule type" value="Genomic_DNA"/>
</dbReference>
<dbReference type="Pfam" id="PF12833">
    <property type="entry name" value="HTH_18"/>
    <property type="match status" value="1"/>
</dbReference>
<feature type="domain" description="HTH araC/xylS-type" evidence="12">
    <location>
        <begin position="371"/>
        <end position="469"/>
    </location>
</feature>
<feature type="domain" description="Response regulatory" evidence="13">
    <location>
        <begin position="3"/>
        <end position="120"/>
    </location>
</feature>
<evidence type="ECO:0000256" key="8">
    <source>
        <dbReference type="ARBA" id="ARBA00023163"/>
    </source>
</evidence>
<evidence type="ECO:0000313" key="14">
    <source>
        <dbReference type="EMBL" id="PPK78535.1"/>
    </source>
</evidence>
<dbReference type="GO" id="GO:0000160">
    <property type="term" value="P:phosphorelay signal transduction system"/>
    <property type="evidence" value="ECO:0007669"/>
    <property type="project" value="UniProtKB-KW"/>
</dbReference>
<dbReference type="GO" id="GO:0043565">
    <property type="term" value="F:sequence-specific DNA binding"/>
    <property type="evidence" value="ECO:0007669"/>
    <property type="project" value="InterPro"/>
</dbReference>
<dbReference type="Gene3D" id="1.10.10.60">
    <property type="entry name" value="Homeodomain-like"/>
    <property type="match status" value="2"/>
</dbReference>
<keyword evidence="8" id="KW-0804">Transcription</keyword>
<sequence>MNHVLIAEDCKIIRKGISAMIARCQVPINQIIECKNGLEALEIIRNMPIDVLITDIRMPDMDGITLVKELQKSQYIPRIVAISGYDDFSCAVDLLRCGAREYLLKPVKREELNSIMMKLEEEIQKEQSEKRAKRALCYSQIRRILLSENISREEMKEAERLNWFNEQTYSVVISSGTLNEVDETHIFTFPDVEGGQVTLMAEKELKDFITNRNSSSDYGVSDPFQGIFNLRKAYEEARQRRIRGFCMQEREGITSKNCLMPQNEMECFVQRIGTQKISKNETILLELADRVKKGEVEGLQFQDFMSHMIMRVREFYGRILAEEEISLEKLCHMLEFNNIDEYCTEIRRVFSCINERVLRENDDYKSRLKVEEALAYMNENYSRNINMAMVSNHVNMNYTVFSIAFKDYTGDNFVNYLRKIRMNEAKRLLAETDYKIGEIGQMTGYEDPKHFMKSFKWVAGITPSEFRKNLRVKDGITENITPKTKIVTF</sequence>
<evidence type="ECO:0000256" key="7">
    <source>
        <dbReference type="ARBA" id="ARBA00023125"/>
    </source>
</evidence>
<dbReference type="PROSITE" id="PS01124">
    <property type="entry name" value="HTH_ARAC_FAMILY_2"/>
    <property type="match status" value="1"/>
</dbReference>
<proteinExistence type="predicted"/>
<gene>
    <name evidence="14" type="ORF">BXY41_11438</name>
</gene>
<feature type="modified residue" description="4-aspartylphosphate" evidence="10">
    <location>
        <position position="55"/>
    </location>
</feature>
<evidence type="ECO:0000256" key="9">
    <source>
        <dbReference type="ARBA" id="ARBA00024867"/>
    </source>
</evidence>
<evidence type="ECO:0000256" key="2">
    <source>
        <dbReference type="ARBA" id="ARBA00018672"/>
    </source>
</evidence>
<evidence type="ECO:0000256" key="5">
    <source>
        <dbReference type="ARBA" id="ARBA00023012"/>
    </source>
</evidence>
<dbReference type="InterPro" id="IPR018062">
    <property type="entry name" value="HTH_AraC-typ_CS"/>
</dbReference>
<evidence type="ECO:0000256" key="6">
    <source>
        <dbReference type="ARBA" id="ARBA00023015"/>
    </source>
</evidence>
<dbReference type="SMART" id="SM00342">
    <property type="entry name" value="HTH_ARAC"/>
    <property type="match status" value="1"/>
</dbReference>
<dbReference type="PROSITE" id="PS50110">
    <property type="entry name" value="RESPONSE_REGULATORY"/>
    <property type="match status" value="1"/>
</dbReference>
<dbReference type="GO" id="GO:0005737">
    <property type="term" value="C:cytoplasm"/>
    <property type="evidence" value="ECO:0007669"/>
    <property type="project" value="UniProtKB-SubCell"/>
</dbReference>
<feature type="coiled-coil region" evidence="11">
    <location>
        <begin position="109"/>
        <end position="136"/>
    </location>
</feature>
<evidence type="ECO:0000313" key="15">
    <source>
        <dbReference type="Proteomes" id="UP000237749"/>
    </source>
</evidence>
<dbReference type="InterPro" id="IPR018060">
    <property type="entry name" value="HTH_AraC"/>
</dbReference>
<comment type="function">
    <text evidence="9">May play the central regulatory role in sporulation. It may be an element of the effector pathway responsible for the activation of sporulation genes in response to nutritional stress. Spo0A may act in concert with spo0H (a sigma factor) to control the expression of some genes that are critical to the sporulation process.</text>
</comment>
<dbReference type="AlphaFoldDB" id="A0A2S6HM09"/>
<evidence type="ECO:0000256" key="11">
    <source>
        <dbReference type="SAM" id="Coils"/>
    </source>
</evidence>
<keyword evidence="15" id="KW-1185">Reference proteome</keyword>
<dbReference type="InterPro" id="IPR009057">
    <property type="entry name" value="Homeodomain-like_sf"/>
</dbReference>
<evidence type="ECO:0000259" key="13">
    <source>
        <dbReference type="PROSITE" id="PS50110"/>
    </source>
</evidence>
<dbReference type="RefSeq" id="WP_104438948.1">
    <property type="nucleotide sequence ID" value="NZ_PTJA01000014.1"/>
</dbReference>
<dbReference type="OrthoDB" id="2600165at2"/>
<dbReference type="InterPro" id="IPR051552">
    <property type="entry name" value="HptR"/>
</dbReference>
<protein>
    <recommendedName>
        <fullName evidence="2">Stage 0 sporulation protein A homolog</fullName>
    </recommendedName>
</protein>